<keyword evidence="1 2" id="KW-0238">DNA-binding</keyword>
<evidence type="ECO:0000313" key="5">
    <source>
        <dbReference type="Proteomes" id="UP000588158"/>
    </source>
</evidence>
<proteinExistence type="predicted"/>
<dbReference type="SUPFAM" id="SSF46689">
    <property type="entry name" value="Homeodomain-like"/>
    <property type="match status" value="1"/>
</dbReference>
<dbReference type="EMBL" id="JACHLZ010000001">
    <property type="protein sequence ID" value="MBB5832435.1"/>
    <property type="molecule type" value="Genomic_DNA"/>
</dbReference>
<dbReference type="RefSeq" id="WP_184325767.1">
    <property type="nucleotide sequence ID" value="NZ_JACHLZ010000001.1"/>
</dbReference>
<sequence>MTQRPLRNPSDPRAARTRARIRGAILDAARTQDDLGDLTVAELCRRAEVHRVTFYGHFPTLDDAIADALTSLVDDLGAIDEERIREAIYPAELSQIYRAALDAQVAELARHREVYRRLFGADAAHAFTAALTDSLRERAQLAIDAFTAAGIEVPGAGDGIAARYLGAGIAAAFASFVASDEDDLPSAARRIAAQLPRWWPEGPAGS</sequence>
<dbReference type="PROSITE" id="PS50977">
    <property type="entry name" value="HTH_TETR_2"/>
    <property type="match status" value="1"/>
</dbReference>
<evidence type="ECO:0000313" key="4">
    <source>
        <dbReference type="EMBL" id="MBB5832435.1"/>
    </source>
</evidence>
<dbReference type="GO" id="GO:0003677">
    <property type="term" value="F:DNA binding"/>
    <property type="evidence" value="ECO:0007669"/>
    <property type="project" value="UniProtKB-UniRule"/>
</dbReference>
<reference evidence="4 5" key="1">
    <citation type="submission" date="2020-08" db="EMBL/GenBank/DDBJ databases">
        <title>Sequencing the genomes of 1000 actinobacteria strains.</title>
        <authorList>
            <person name="Klenk H.-P."/>
        </authorList>
    </citation>
    <scope>NUCLEOTIDE SEQUENCE [LARGE SCALE GENOMIC DNA]</scope>
    <source>
        <strain evidence="4 5">DSM 28796</strain>
    </source>
</reference>
<feature type="domain" description="HTH tetR-type" evidence="3">
    <location>
        <begin position="15"/>
        <end position="76"/>
    </location>
</feature>
<evidence type="ECO:0000256" key="1">
    <source>
        <dbReference type="ARBA" id="ARBA00023125"/>
    </source>
</evidence>
<organism evidence="4 5">
    <name type="scientific">Brachybacterium aquaticum</name>
    <dbReference type="NCBI Taxonomy" id="1432564"/>
    <lineage>
        <taxon>Bacteria</taxon>
        <taxon>Bacillati</taxon>
        <taxon>Actinomycetota</taxon>
        <taxon>Actinomycetes</taxon>
        <taxon>Micrococcales</taxon>
        <taxon>Dermabacteraceae</taxon>
        <taxon>Brachybacterium</taxon>
    </lineage>
</organism>
<dbReference type="InterPro" id="IPR001647">
    <property type="entry name" value="HTH_TetR"/>
</dbReference>
<name>A0A841AGH7_9MICO</name>
<keyword evidence="5" id="KW-1185">Reference proteome</keyword>
<accession>A0A841AGH7</accession>
<dbReference type="Proteomes" id="UP000588158">
    <property type="component" value="Unassembled WGS sequence"/>
</dbReference>
<evidence type="ECO:0000256" key="2">
    <source>
        <dbReference type="PROSITE-ProRule" id="PRU00335"/>
    </source>
</evidence>
<gene>
    <name evidence="4" type="ORF">HNR70_002248</name>
</gene>
<evidence type="ECO:0000259" key="3">
    <source>
        <dbReference type="PROSITE" id="PS50977"/>
    </source>
</evidence>
<dbReference type="AlphaFoldDB" id="A0A841AGH7"/>
<dbReference type="InterPro" id="IPR009057">
    <property type="entry name" value="Homeodomain-like_sf"/>
</dbReference>
<comment type="caution">
    <text evidence="4">The sequence shown here is derived from an EMBL/GenBank/DDBJ whole genome shotgun (WGS) entry which is preliminary data.</text>
</comment>
<dbReference type="Gene3D" id="1.10.357.10">
    <property type="entry name" value="Tetracycline Repressor, domain 2"/>
    <property type="match status" value="1"/>
</dbReference>
<protein>
    <submittedName>
        <fullName evidence="4">AcrR family transcriptional regulator</fullName>
    </submittedName>
</protein>
<feature type="DNA-binding region" description="H-T-H motif" evidence="2">
    <location>
        <begin position="39"/>
        <end position="58"/>
    </location>
</feature>